<evidence type="ECO:0000313" key="3">
    <source>
        <dbReference type="Proteomes" id="UP000669133"/>
    </source>
</evidence>
<name>A0A8H8DB33_9ASCO</name>
<organism evidence="2 3">
    <name type="scientific">Candida metapsilosis</name>
    <dbReference type="NCBI Taxonomy" id="273372"/>
    <lineage>
        <taxon>Eukaryota</taxon>
        <taxon>Fungi</taxon>
        <taxon>Dikarya</taxon>
        <taxon>Ascomycota</taxon>
        <taxon>Saccharomycotina</taxon>
        <taxon>Pichiomycetes</taxon>
        <taxon>Debaryomycetaceae</taxon>
        <taxon>Candida/Lodderomyces clade</taxon>
        <taxon>Candida</taxon>
    </lineage>
</organism>
<evidence type="ECO:0000313" key="2">
    <source>
        <dbReference type="EMBL" id="KAG5418822.1"/>
    </source>
</evidence>
<dbReference type="AlphaFoldDB" id="A0A8H8DB33"/>
<protein>
    <submittedName>
        <fullName evidence="2">Uncharacterized protein</fullName>
    </submittedName>
</protein>
<reference evidence="2 3" key="1">
    <citation type="submission" date="2020-12" db="EMBL/GenBank/DDBJ databases">
        <title>Effect of drift, selection, and recombination on the evolution of hybrid genomes in Candida yeast pathogens.</title>
        <authorList>
            <person name="Mixao V."/>
            <person name="Ksiezopolska E."/>
            <person name="Saus E."/>
            <person name="Boekhout T."/>
            <person name="Gacser A."/>
            <person name="Gabaldon T."/>
        </authorList>
    </citation>
    <scope>NUCLEOTIDE SEQUENCE [LARGE SCALE GENOMIC DNA]</scope>
    <source>
        <strain evidence="2 3">BP57</strain>
    </source>
</reference>
<accession>A0A8H8DB33</accession>
<gene>
    <name evidence="2" type="ORF">I9W82_003540</name>
</gene>
<dbReference type="EMBL" id="JAEOAQ010000004">
    <property type="protein sequence ID" value="KAG5418822.1"/>
    <property type="molecule type" value="Genomic_DNA"/>
</dbReference>
<keyword evidence="3" id="KW-1185">Reference proteome</keyword>
<feature type="region of interest" description="Disordered" evidence="1">
    <location>
        <begin position="21"/>
        <end position="40"/>
    </location>
</feature>
<feature type="compositionally biased region" description="Polar residues" evidence="1">
    <location>
        <begin position="21"/>
        <end position="37"/>
    </location>
</feature>
<evidence type="ECO:0000256" key="1">
    <source>
        <dbReference type="SAM" id="MobiDB-lite"/>
    </source>
</evidence>
<dbReference type="Proteomes" id="UP000669133">
    <property type="component" value="Unassembled WGS sequence"/>
</dbReference>
<dbReference type="RefSeq" id="XP_067547938.1">
    <property type="nucleotide sequence ID" value="XM_067692517.1"/>
</dbReference>
<sequence>MFKRSIIQVLKRDFHKGSTQQFIKTSSTRSTSKQATQAVGLKNSIPKANTQQGSFKSFAEYRLRMTNQSPLAVRSKDFNSNLRPFHH</sequence>
<dbReference type="OrthoDB" id="4074932at2759"/>
<dbReference type="GeneID" id="93652169"/>
<comment type="caution">
    <text evidence="2">The sequence shown here is derived from an EMBL/GenBank/DDBJ whole genome shotgun (WGS) entry which is preliminary data.</text>
</comment>
<proteinExistence type="predicted"/>